<comment type="caution">
    <text evidence="3">The sequence shown here is derived from an EMBL/GenBank/DDBJ whole genome shotgun (WGS) entry which is preliminary data.</text>
</comment>
<evidence type="ECO:0000256" key="1">
    <source>
        <dbReference type="SAM" id="Phobius"/>
    </source>
</evidence>
<dbReference type="RefSeq" id="WP_184786589.1">
    <property type="nucleotide sequence ID" value="NZ_BONT01000013.1"/>
</dbReference>
<accession>A0A841FM77</accession>
<protein>
    <recommendedName>
        <fullName evidence="2">YcxB-like C-terminal domain-containing protein</fullName>
    </recommendedName>
</protein>
<organism evidence="3 4">
    <name type="scientific">Phytomonospora endophytica</name>
    <dbReference type="NCBI Taxonomy" id="714109"/>
    <lineage>
        <taxon>Bacteria</taxon>
        <taxon>Bacillati</taxon>
        <taxon>Actinomycetota</taxon>
        <taxon>Actinomycetes</taxon>
        <taxon>Micromonosporales</taxon>
        <taxon>Micromonosporaceae</taxon>
        <taxon>Phytomonospora</taxon>
    </lineage>
</organism>
<evidence type="ECO:0000259" key="2">
    <source>
        <dbReference type="Pfam" id="PF14317"/>
    </source>
</evidence>
<sequence>MQITLHHRPDPRLMKRALRRMSRAQRGRLLLNAATLTACGIAALALDPGDGTGVETVARFAGPMLIGVGAFHVFLWVNVVASIGKAVAARLRTTEPVTYVLTDERLSAATPSEDSSVSWRLIGTITEYPDMWLLHRVDLPGHAWSLPKAAFVPDDAEEFRRFAAARRGVTS</sequence>
<name>A0A841FM77_9ACTN</name>
<keyword evidence="1" id="KW-0472">Membrane</keyword>
<proteinExistence type="predicted"/>
<evidence type="ECO:0000313" key="4">
    <source>
        <dbReference type="Proteomes" id="UP000548476"/>
    </source>
</evidence>
<keyword evidence="1" id="KW-1133">Transmembrane helix</keyword>
<keyword evidence="1" id="KW-0812">Transmembrane</keyword>
<dbReference type="EMBL" id="JACHGT010000003">
    <property type="protein sequence ID" value="MBB6033709.1"/>
    <property type="molecule type" value="Genomic_DNA"/>
</dbReference>
<keyword evidence="4" id="KW-1185">Reference proteome</keyword>
<feature type="domain" description="YcxB-like C-terminal" evidence="2">
    <location>
        <begin position="101"/>
        <end position="162"/>
    </location>
</feature>
<gene>
    <name evidence="3" type="ORF">HNR73_001559</name>
</gene>
<dbReference type="Proteomes" id="UP000548476">
    <property type="component" value="Unassembled WGS sequence"/>
</dbReference>
<dbReference type="AlphaFoldDB" id="A0A841FM77"/>
<dbReference type="InterPro" id="IPR025588">
    <property type="entry name" value="YcxB-like_C"/>
</dbReference>
<evidence type="ECO:0000313" key="3">
    <source>
        <dbReference type="EMBL" id="MBB6033709.1"/>
    </source>
</evidence>
<reference evidence="3 4" key="1">
    <citation type="submission" date="2020-08" db="EMBL/GenBank/DDBJ databases">
        <title>Genomic Encyclopedia of Type Strains, Phase IV (KMG-IV): sequencing the most valuable type-strain genomes for metagenomic binning, comparative biology and taxonomic classification.</title>
        <authorList>
            <person name="Goeker M."/>
        </authorList>
    </citation>
    <scope>NUCLEOTIDE SEQUENCE [LARGE SCALE GENOMIC DNA]</scope>
    <source>
        <strain evidence="3 4">YIM 65646</strain>
    </source>
</reference>
<feature type="transmembrane region" description="Helical" evidence="1">
    <location>
        <begin position="61"/>
        <end position="83"/>
    </location>
</feature>
<dbReference type="Pfam" id="PF14317">
    <property type="entry name" value="YcxB"/>
    <property type="match status" value="1"/>
</dbReference>